<dbReference type="EMBL" id="CP023693">
    <property type="protein sequence ID" value="QEV36554.1"/>
    <property type="molecule type" value="Genomic_DNA"/>
</dbReference>
<evidence type="ECO:0000256" key="1">
    <source>
        <dbReference type="ARBA" id="ARBA00022527"/>
    </source>
</evidence>
<proteinExistence type="predicted"/>
<evidence type="ECO:0000259" key="3">
    <source>
        <dbReference type="Pfam" id="PF13581"/>
    </source>
</evidence>
<dbReference type="Proteomes" id="UP000642014">
    <property type="component" value="Unassembled WGS sequence"/>
</dbReference>
<dbReference type="SUPFAM" id="SSF55874">
    <property type="entry name" value="ATPase domain of HSP90 chaperone/DNA topoisomerase II/histidine kinase"/>
    <property type="match status" value="1"/>
</dbReference>
<dbReference type="PANTHER" id="PTHR35526">
    <property type="entry name" value="ANTI-SIGMA-F FACTOR RSBW-RELATED"/>
    <property type="match status" value="1"/>
</dbReference>
<dbReference type="GO" id="GO:0004674">
    <property type="term" value="F:protein serine/threonine kinase activity"/>
    <property type="evidence" value="ECO:0007669"/>
    <property type="project" value="UniProtKB-KW"/>
</dbReference>
<dbReference type="AlphaFoldDB" id="A0AAV4KTI1"/>
<dbReference type="InterPro" id="IPR050267">
    <property type="entry name" value="Anti-sigma-factor_SerPK"/>
</dbReference>
<evidence type="ECO:0000313" key="4">
    <source>
        <dbReference type="EMBL" id="GGR48317.1"/>
    </source>
</evidence>
<dbReference type="GeneID" id="95452311"/>
<keyword evidence="4" id="KW-0547">Nucleotide-binding</keyword>
<dbReference type="Gene3D" id="3.30.565.10">
    <property type="entry name" value="Histidine kinase-like ATPase, C-terminal domain"/>
    <property type="match status" value="1"/>
</dbReference>
<name>A0AAV4KTI1_9ACTN</name>
<reference evidence="5 6" key="2">
    <citation type="submission" date="2017-09" db="EMBL/GenBank/DDBJ databases">
        <authorList>
            <person name="Lee N."/>
            <person name="Cho B.-K."/>
        </authorList>
    </citation>
    <scope>NUCLEOTIDE SEQUENCE [LARGE SCALE GENOMIC DNA]</scope>
    <source>
        <strain evidence="5 6">ATCC 19740</strain>
    </source>
</reference>
<dbReference type="GO" id="GO:0005524">
    <property type="term" value="F:ATP binding"/>
    <property type="evidence" value="ECO:0007669"/>
    <property type="project" value="UniProtKB-KW"/>
</dbReference>
<dbReference type="EMBL" id="BMSJ01000014">
    <property type="protein sequence ID" value="GGR48317.1"/>
    <property type="molecule type" value="Genomic_DNA"/>
</dbReference>
<accession>A0AAV4KTI1</accession>
<organism evidence="4 7">
    <name type="scientific">Streptomyces cinereoruber</name>
    <dbReference type="NCBI Taxonomy" id="67260"/>
    <lineage>
        <taxon>Bacteria</taxon>
        <taxon>Bacillati</taxon>
        <taxon>Actinomycetota</taxon>
        <taxon>Actinomycetes</taxon>
        <taxon>Kitasatosporales</taxon>
        <taxon>Streptomycetaceae</taxon>
        <taxon>Streptomyces</taxon>
    </lineage>
</organism>
<keyword evidence="1" id="KW-0723">Serine/threonine-protein kinase</keyword>
<evidence type="ECO:0000256" key="2">
    <source>
        <dbReference type="SAM" id="MobiDB-lite"/>
    </source>
</evidence>
<dbReference type="Proteomes" id="UP000326029">
    <property type="component" value="Chromosome"/>
</dbReference>
<evidence type="ECO:0000313" key="6">
    <source>
        <dbReference type="Proteomes" id="UP000326029"/>
    </source>
</evidence>
<dbReference type="InterPro" id="IPR036890">
    <property type="entry name" value="HATPase_C_sf"/>
</dbReference>
<evidence type="ECO:0000313" key="7">
    <source>
        <dbReference type="Proteomes" id="UP000642014"/>
    </source>
</evidence>
<feature type="domain" description="Histidine kinase/HSP90-like ATPase" evidence="3">
    <location>
        <begin position="35"/>
        <end position="143"/>
    </location>
</feature>
<keyword evidence="6" id="KW-1185">Reference proteome</keyword>
<dbReference type="Pfam" id="PF13581">
    <property type="entry name" value="HATPase_c_2"/>
    <property type="match status" value="1"/>
</dbReference>
<dbReference type="PANTHER" id="PTHR35526:SF3">
    <property type="entry name" value="ANTI-SIGMA-F FACTOR RSBW"/>
    <property type="match status" value="1"/>
</dbReference>
<sequence length="168" mass="17652">MESGPAGDDTAPRSEEQVIQTTAALHGDDSDIAHARLLATAFLTTARTEHGIAVSRTGVELTQLVVSELVTNARKYAPGPARMDLRITGGVVEIVVWDCQPALPAARPADAGRVGQHGLEIVMALSLDFEVRSEAGGKRVTARIALTDDPDTLSSSKTDPPPAPALEH</sequence>
<protein>
    <submittedName>
        <fullName evidence="4">ATP-binding protein</fullName>
    </submittedName>
</protein>
<dbReference type="CDD" id="cd16936">
    <property type="entry name" value="HATPase_RsbW-like"/>
    <property type="match status" value="1"/>
</dbReference>
<reference evidence="4" key="3">
    <citation type="submission" date="2023-08" db="EMBL/GenBank/DDBJ databases">
        <authorList>
            <person name="Sun Q."/>
            <person name="Ohkuma M."/>
        </authorList>
    </citation>
    <scope>NUCLEOTIDE SEQUENCE</scope>
    <source>
        <strain evidence="4">JCM 4205</strain>
    </source>
</reference>
<evidence type="ECO:0000313" key="5">
    <source>
        <dbReference type="EMBL" id="QEV36554.1"/>
    </source>
</evidence>
<gene>
    <name evidence="5" type="ORF">CP977_00665</name>
    <name evidence="4" type="ORF">GCM10010497_59720</name>
</gene>
<reference evidence="4 7" key="1">
    <citation type="journal article" date="2014" name="Int. J. Syst. Evol. Microbiol.">
        <title>Complete genome sequence of Corynebacterium casei LMG S-19264T (=DSM 44701T), isolated from a smear-ripened cheese.</title>
        <authorList>
            <consortium name="US DOE Joint Genome Institute (JGI-PGF)"/>
            <person name="Walter F."/>
            <person name="Albersmeier A."/>
            <person name="Kalinowski J."/>
            <person name="Ruckert C."/>
        </authorList>
    </citation>
    <scope>NUCLEOTIDE SEQUENCE [LARGE SCALE GENOMIC DNA]</scope>
    <source>
        <strain evidence="4 7">JCM 4205</strain>
    </source>
</reference>
<feature type="compositionally biased region" description="Pro residues" evidence="2">
    <location>
        <begin position="159"/>
        <end position="168"/>
    </location>
</feature>
<keyword evidence="1" id="KW-0418">Kinase</keyword>
<dbReference type="InterPro" id="IPR003594">
    <property type="entry name" value="HATPase_dom"/>
</dbReference>
<feature type="region of interest" description="Disordered" evidence="2">
    <location>
        <begin position="146"/>
        <end position="168"/>
    </location>
</feature>
<dbReference type="RefSeq" id="WP_152369385.1">
    <property type="nucleotide sequence ID" value="NZ_BMSJ01000014.1"/>
</dbReference>
<keyword evidence="4" id="KW-0067">ATP-binding</keyword>
<keyword evidence="1" id="KW-0808">Transferase</keyword>